<protein>
    <recommendedName>
        <fullName evidence="3">C2H2-type domain-containing protein</fullName>
    </recommendedName>
</protein>
<dbReference type="PANTHER" id="PTHR45730">
    <property type="entry name" value="ZINC FINGER PROTEIN JAGGED"/>
    <property type="match status" value="1"/>
</dbReference>
<dbReference type="PANTHER" id="PTHR45730:SF109">
    <property type="entry name" value="ZINC FINGER PROTEIN KNUCKLES"/>
    <property type="match status" value="1"/>
</dbReference>
<organism evidence="4 5">
    <name type="scientific">Kalanchoe fedtschenkoi</name>
    <name type="common">Lavender scallops</name>
    <name type="synonym">South American air plant</name>
    <dbReference type="NCBI Taxonomy" id="63787"/>
    <lineage>
        <taxon>Eukaryota</taxon>
        <taxon>Viridiplantae</taxon>
        <taxon>Streptophyta</taxon>
        <taxon>Embryophyta</taxon>
        <taxon>Tracheophyta</taxon>
        <taxon>Spermatophyta</taxon>
        <taxon>Magnoliopsida</taxon>
        <taxon>eudicotyledons</taxon>
        <taxon>Gunneridae</taxon>
        <taxon>Pentapetalae</taxon>
        <taxon>Saxifragales</taxon>
        <taxon>Crassulaceae</taxon>
        <taxon>Kalanchoe</taxon>
    </lineage>
</organism>
<evidence type="ECO:0000313" key="4">
    <source>
        <dbReference type="EnsemblPlants" id="Kaladp0008s0902.1.v1.1.CDS.1"/>
    </source>
</evidence>
<keyword evidence="1" id="KW-0862">Zinc</keyword>
<name>A0A7N0REE9_KALFE</name>
<feature type="compositionally biased region" description="Gly residues" evidence="2">
    <location>
        <begin position="215"/>
        <end position="224"/>
    </location>
</feature>
<dbReference type="GO" id="GO:0003700">
    <property type="term" value="F:DNA-binding transcription factor activity"/>
    <property type="evidence" value="ECO:0007669"/>
    <property type="project" value="InterPro"/>
</dbReference>
<dbReference type="Pfam" id="PF13912">
    <property type="entry name" value="zf-C2H2_6"/>
    <property type="match status" value="1"/>
</dbReference>
<dbReference type="Proteomes" id="UP000594263">
    <property type="component" value="Unplaced"/>
</dbReference>
<feature type="region of interest" description="Disordered" evidence="2">
    <location>
        <begin position="188"/>
        <end position="240"/>
    </location>
</feature>
<feature type="domain" description="C2H2-type" evidence="3">
    <location>
        <begin position="102"/>
        <end position="129"/>
    </location>
</feature>
<dbReference type="EnsemblPlants" id="Kaladp0008s0902.1.v1.1">
    <property type="protein sequence ID" value="Kaladp0008s0902.1.v1.1.CDS.1"/>
    <property type="gene ID" value="Kaladp0008s0902.v1.1"/>
</dbReference>
<evidence type="ECO:0000256" key="2">
    <source>
        <dbReference type="SAM" id="MobiDB-lite"/>
    </source>
</evidence>
<dbReference type="PROSITE" id="PS00028">
    <property type="entry name" value="ZINC_FINGER_C2H2_1"/>
    <property type="match status" value="1"/>
</dbReference>
<keyword evidence="5" id="KW-1185">Reference proteome</keyword>
<sequence>MEQPPPPPPPFFPPNPPPEIVNVDDQDDPLELGLGLPNVSQGNNNNNHDNNAQNVPSNIVQPAAVIVGHNNEEVLRLGGNRDSTAGIGGGRQIPSPRSDKVFTCTFCLKTFSTSQALGGHQNAHKEERQAARNLLADVQRDDAQAADMGRHQPLLESYGQGLMSQHVAPNYNNPFQTPAYGDVIQRPSNPSMTLPQPTPLLTGHGQHHPWQASGGSRGLGGFGSGSSMSSTPERPPPHYPIYRGYDSSHFTMGFNTNIYNPFPRVPSWQSRATEQRLAYQFRPSYSQHQQGRPVGGHDNMGLLGTGLSGRIRNHEAGQGSGNNQREEGGNEQPADDNAPDEELDLTLKL</sequence>
<feature type="region of interest" description="Disordered" evidence="2">
    <location>
        <begin position="1"/>
        <end position="55"/>
    </location>
</feature>
<evidence type="ECO:0000256" key="1">
    <source>
        <dbReference type="PROSITE-ProRule" id="PRU00042"/>
    </source>
</evidence>
<keyword evidence="1" id="KW-0479">Metal-binding</keyword>
<dbReference type="GO" id="GO:0008270">
    <property type="term" value="F:zinc ion binding"/>
    <property type="evidence" value="ECO:0007669"/>
    <property type="project" value="UniProtKB-KW"/>
</dbReference>
<feature type="compositionally biased region" description="Pro residues" evidence="2">
    <location>
        <begin position="1"/>
        <end position="19"/>
    </location>
</feature>
<reference evidence="4" key="1">
    <citation type="submission" date="2021-01" db="UniProtKB">
        <authorList>
            <consortium name="EnsemblPlants"/>
        </authorList>
    </citation>
    <scope>IDENTIFICATION</scope>
</reference>
<dbReference type="InterPro" id="IPR013087">
    <property type="entry name" value="Znf_C2H2_type"/>
</dbReference>
<dbReference type="AlphaFoldDB" id="A0A7N0REE9"/>
<feature type="compositionally biased region" description="Low complexity" evidence="2">
    <location>
        <begin position="43"/>
        <end position="54"/>
    </location>
</feature>
<keyword evidence="1" id="KW-0863">Zinc-finger</keyword>
<evidence type="ECO:0000313" key="5">
    <source>
        <dbReference type="Proteomes" id="UP000594263"/>
    </source>
</evidence>
<evidence type="ECO:0000259" key="3">
    <source>
        <dbReference type="PROSITE" id="PS50157"/>
    </source>
</evidence>
<feature type="region of interest" description="Disordered" evidence="2">
    <location>
        <begin position="285"/>
        <end position="349"/>
    </location>
</feature>
<dbReference type="Gene3D" id="3.30.160.60">
    <property type="entry name" value="Classic Zinc Finger"/>
    <property type="match status" value="1"/>
</dbReference>
<feature type="compositionally biased region" description="Acidic residues" evidence="2">
    <location>
        <begin position="333"/>
        <end position="349"/>
    </location>
</feature>
<dbReference type="InterPro" id="IPR036236">
    <property type="entry name" value="Znf_C2H2_sf"/>
</dbReference>
<dbReference type="InterPro" id="IPR045320">
    <property type="entry name" value="JAGGED/SL1-like"/>
</dbReference>
<proteinExistence type="predicted"/>
<dbReference type="Gramene" id="Kaladp0008s0902.1.v1.1">
    <property type="protein sequence ID" value="Kaladp0008s0902.1.v1.1.CDS.1"/>
    <property type="gene ID" value="Kaladp0008s0902.v1.1"/>
</dbReference>
<dbReference type="PROSITE" id="PS50157">
    <property type="entry name" value="ZINC_FINGER_C2H2_2"/>
    <property type="match status" value="1"/>
</dbReference>
<accession>A0A7N0REE9</accession>
<dbReference type="SUPFAM" id="SSF57667">
    <property type="entry name" value="beta-beta-alpha zinc fingers"/>
    <property type="match status" value="1"/>
</dbReference>